<feature type="transmembrane region" description="Helical" evidence="1">
    <location>
        <begin position="55"/>
        <end position="78"/>
    </location>
</feature>
<evidence type="ECO:0000313" key="2">
    <source>
        <dbReference type="EMBL" id="MXU84290.1"/>
    </source>
</evidence>
<name>A0A6B0U6I2_IXORI</name>
<reference evidence="2" key="1">
    <citation type="submission" date="2019-12" db="EMBL/GenBank/DDBJ databases">
        <title>An insight into the sialome of adult female Ixodes ricinus ticks feeding for 6 days.</title>
        <authorList>
            <person name="Perner J."/>
            <person name="Ribeiro J.M.C."/>
        </authorList>
    </citation>
    <scope>NUCLEOTIDE SEQUENCE</scope>
    <source>
        <strain evidence="2">Semi-engorged</strain>
        <tissue evidence="2">Salivary glands</tissue>
    </source>
</reference>
<protein>
    <submittedName>
        <fullName evidence="2">Uncharacterized protein</fullName>
    </submittedName>
</protein>
<dbReference type="AlphaFoldDB" id="A0A6B0U6I2"/>
<sequence length="80" mass="8625">MPLLKVVLCLTINSFFPLLNCLFGFLSSARRSSVNLCYGSSSGIFLVPKLEKTKVVSSCVIPGAGLFLNAFIAGYTFVRS</sequence>
<keyword evidence="1" id="KW-0472">Membrane</keyword>
<keyword evidence="1" id="KW-1133">Transmembrane helix</keyword>
<keyword evidence="1" id="KW-0812">Transmembrane</keyword>
<dbReference type="EMBL" id="GIFC01002207">
    <property type="protein sequence ID" value="MXU84290.1"/>
    <property type="molecule type" value="Transcribed_RNA"/>
</dbReference>
<organism evidence="2">
    <name type="scientific">Ixodes ricinus</name>
    <name type="common">Common tick</name>
    <name type="synonym">Acarus ricinus</name>
    <dbReference type="NCBI Taxonomy" id="34613"/>
    <lineage>
        <taxon>Eukaryota</taxon>
        <taxon>Metazoa</taxon>
        <taxon>Ecdysozoa</taxon>
        <taxon>Arthropoda</taxon>
        <taxon>Chelicerata</taxon>
        <taxon>Arachnida</taxon>
        <taxon>Acari</taxon>
        <taxon>Parasitiformes</taxon>
        <taxon>Ixodida</taxon>
        <taxon>Ixodoidea</taxon>
        <taxon>Ixodidae</taxon>
        <taxon>Ixodinae</taxon>
        <taxon>Ixodes</taxon>
    </lineage>
</organism>
<feature type="transmembrane region" description="Helical" evidence="1">
    <location>
        <begin position="7"/>
        <end position="26"/>
    </location>
</feature>
<proteinExistence type="predicted"/>
<accession>A0A6B0U6I2</accession>
<evidence type="ECO:0000256" key="1">
    <source>
        <dbReference type="SAM" id="Phobius"/>
    </source>
</evidence>